<evidence type="ECO:0000313" key="1">
    <source>
        <dbReference type="EMBL" id="KAI9386681.1"/>
    </source>
</evidence>
<organism evidence="1 2">
    <name type="scientific">Populus trichocarpa</name>
    <name type="common">Western balsam poplar</name>
    <name type="synonym">Populus balsamifera subsp. trichocarpa</name>
    <dbReference type="NCBI Taxonomy" id="3694"/>
    <lineage>
        <taxon>Eukaryota</taxon>
        <taxon>Viridiplantae</taxon>
        <taxon>Streptophyta</taxon>
        <taxon>Embryophyta</taxon>
        <taxon>Tracheophyta</taxon>
        <taxon>Spermatophyta</taxon>
        <taxon>Magnoliopsida</taxon>
        <taxon>eudicotyledons</taxon>
        <taxon>Gunneridae</taxon>
        <taxon>Pentapetalae</taxon>
        <taxon>rosids</taxon>
        <taxon>fabids</taxon>
        <taxon>Malpighiales</taxon>
        <taxon>Salicaceae</taxon>
        <taxon>Saliceae</taxon>
        <taxon>Populus</taxon>
    </lineage>
</organism>
<accession>A0ACC0SCI1</accession>
<proteinExistence type="predicted"/>
<gene>
    <name evidence="1" type="ORF">POPTR_010G058050v4</name>
</gene>
<keyword evidence="2" id="KW-1185">Reference proteome</keyword>
<protein>
    <submittedName>
        <fullName evidence="1">Uncharacterized protein</fullName>
    </submittedName>
</protein>
<sequence>MLDFPVKPTTIDHPHHSHFTHKNLEIDMVLTRGAHKAVIVIHEGVDDMGCVVTNTTLNLCCGGLQEIEHLEAALTGR</sequence>
<dbReference type="Proteomes" id="UP000006729">
    <property type="component" value="Chromosome 10"/>
</dbReference>
<dbReference type="EMBL" id="CM009299">
    <property type="protein sequence ID" value="KAI9386681.1"/>
    <property type="molecule type" value="Genomic_DNA"/>
</dbReference>
<comment type="caution">
    <text evidence="1">The sequence shown here is derived from an EMBL/GenBank/DDBJ whole genome shotgun (WGS) entry which is preliminary data.</text>
</comment>
<name>A0ACC0SCI1_POPTR</name>
<evidence type="ECO:0000313" key="2">
    <source>
        <dbReference type="Proteomes" id="UP000006729"/>
    </source>
</evidence>
<reference evidence="1 2" key="1">
    <citation type="journal article" date="2006" name="Science">
        <title>The genome of black cottonwood, Populus trichocarpa (Torr. &amp; Gray).</title>
        <authorList>
            <person name="Tuskan G.A."/>
            <person name="Difazio S."/>
            <person name="Jansson S."/>
            <person name="Bohlmann J."/>
            <person name="Grigoriev I."/>
            <person name="Hellsten U."/>
            <person name="Putnam N."/>
            <person name="Ralph S."/>
            <person name="Rombauts S."/>
            <person name="Salamov A."/>
            <person name="Schein J."/>
            <person name="Sterck L."/>
            <person name="Aerts A."/>
            <person name="Bhalerao R.R."/>
            <person name="Bhalerao R.P."/>
            <person name="Blaudez D."/>
            <person name="Boerjan W."/>
            <person name="Brun A."/>
            <person name="Brunner A."/>
            <person name="Busov V."/>
            <person name="Campbell M."/>
            <person name="Carlson J."/>
            <person name="Chalot M."/>
            <person name="Chapman J."/>
            <person name="Chen G.L."/>
            <person name="Cooper D."/>
            <person name="Coutinho P.M."/>
            <person name="Couturier J."/>
            <person name="Covert S."/>
            <person name="Cronk Q."/>
            <person name="Cunningham R."/>
            <person name="Davis J."/>
            <person name="Degroeve S."/>
            <person name="Dejardin A."/>
            <person name="Depamphilis C."/>
            <person name="Detter J."/>
            <person name="Dirks B."/>
            <person name="Dubchak I."/>
            <person name="Duplessis S."/>
            <person name="Ehlting J."/>
            <person name="Ellis B."/>
            <person name="Gendler K."/>
            <person name="Goodstein D."/>
            <person name="Gribskov M."/>
            <person name="Grimwood J."/>
            <person name="Groover A."/>
            <person name="Gunter L."/>
            <person name="Hamberger B."/>
            <person name="Heinze B."/>
            <person name="Helariutta Y."/>
            <person name="Henrissat B."/>
            <person name="Holligan D."/>
            <person name="Holt R."/>
            <person name="Huang W."/>
            <person name="Islam-Faridi N."/>
            <person name="Jones S."/>
            <person name="Jones-Rhoades M."/>
            <person name="Jorgensen R."/>
            <person name="Joshi C."/>
            <person name="Kangasjarvi J."/>
            <person name="Karlsson J."/>
            <person name="Kelleher C."/>
            <person name="Kirkpatrick R."/>
            <person name="Kirst M."/>
            <person name="Kohler A."/>
            <person name="Kalluri U."/>
            <person name="Larimer F."/>
            <person name="Leebens-Mack J."/>
            <person name="Leple J.C."/>
            <person name="Locascio P."/>
            <person name="Lou Y."/>
            <person name="Lucas S."/>
            <person name="Martin F."/>
            <person name="Montanini B."/>
            <person name="Napoli C."/>
            <person name="Nelson D.R."/>
            <person name="Nelson C."/>
            <person name="Nieminen K."/>
            <person name="Nilsson O."/>
            <person name="Pereda V."/>
            <person name="Peter G."/>
            <person name="Philippe R."/>
            <person name="Pilate G."/>
            <person name="Poliakov A."/>
            <person name="Razumovskaya J."/>
            <person name="Richardson P."/>
            <person name="Rinaldi C."/>
            <person name="Ritland K."/>
            <person name="Rouze P."/>
            <person name="Ryaboy D."/>
            <person name="Schmutz J."/>
            <person name="Schrader J."/>
            <person name="Segerman B."/>
            <person name="Shin H."/>
            <person name="Siddiqui A."/>
            <person name="Sterky F."/>
            <person name="Terry A."/>
            <person name="Tsai C.J."/>
            <person name="Uberbacher E."/>
            <person name="Unneberg P."/>
            <person name="Vahala J."/>
            <person name="Wall K."/>
            <person name="Wessler S."/>
            <person name="Yang G."/>
            <person name="Yin T."/>
            <person name="Douglas C."/>
            <person name="Marra M."/>
            <person name="Sandberg G."/>
            <person name="Van de Peer Y."/>
            <person name="Rokhsar D."/>
        </authorList>
    </citation>
    <scope>NUCLEOTIDE SEQUENCE [LARGE SCALE GENOMIC DNA]</scope>
    <source>
        <strain evidence="2">cv. Nisqually</strain>
    </source>
</reference>